<proteinExistence type="predicted"/>
<dbReference type="AlphaFoldDB" id="H5ST57"/>
<evidence type="ECO:0000256" key="1">
    <source>
        <dbReference type="SAM" id="SignalP"/>
    </source>
</evidence>
<feature type="chain" id="PRO_5003597759" evidence="1">
    <location>
        <begin position="21"/>
        <end position="179"/>
    </location>
</feature>
<sequence>MKYCGVSLALVVLIGSSVLAQKTPQSFWAEEFLAAEVGAVLGGAIGLGTVHTACVRVERSCDPLYRLVVLQQRIPIEGDPLSVIKLTSPGFHTVNMGRGIGALAGVALIGVMRGVEGNIWAAFLATQVWVAASQQIFILKVPLVPALVATVAYNWGATMKASKTSAALGWSFSAIELRF</sequence>
<feature type="signal peptide" evidence="1">
    <location>
        <begin position="1"/>
        <end position="20"/>
    </location>
</feature>
<keyword evidence="1" id="KW-0732">Signal</keyword>
<evidence type="ECO:0000313" key="2">
    <source>
        <dbReference type="EMBL" id="BAL59343.1"/>
    </source>
</evidence>
<dbReference type="EMBL" id="AP011802">
    <property type="protein sequence ID" value="BAL59343.1"/>
    <property type="molecule type" value="Genomic_DNA"/>
</dbReference>
<protein>
    <submittedName>
        <fullName evidence="2">Uncharacterized protein</fullName>
    </submittedName>
</protein>
<reference evidence="2" key="2">
    <citation type="journal article" date="2012" name="PLoS ONE">
        <title>A Deeply Branching Thermophilic Bacterium with an Ancient Acetyl-CoA Pathway Dominates a Subsurface Ecosystem.</title>
        <authorList>
            <person name="Takami H."/>
            <person name="Noguchi H."/>
            <person name="Takaki Y."/>
            <person name="Uchiyama I."/>
            <person name="Toyoda A."/>
            <person name="Nishi S."/>
            <person name="Chee G.-J."/>
            <person name="Arai W."/>
            <person name="Nunoura T."/>
            <person name="Itoh T."/>
            <person name="Hattori M."/>
            <person name="Takai K."/>
        </authorList>
    </citation>
    <scope>NUCLEOTIDE SEQUENCE</scope>
</reference>
<accession>H5ST57</accession>
<organism evidence="2">
    <name type="scientific">Acetithermum autotrophicum</name>
    <dbReference type="NCBI Taxonomy" id="1446466"/>
    <lineage>
        <taxon>Bacteria</taxon>
        <taxon>Candidatus Bipolaricaulota</taxon>
        <taxon>Candidatus Acetithermum</taxon>
    </lineage>
</organism>
<gene>
    <name evidence="2" type="ORF">HGMM_OP3C498</name>
</gene>
<name>H5ST57_ACEAU</name>
<reference evidence="2" key="1">
    <citation type="journal article" date="2005" name="Environ. Microbiol.">
        <title>Genetic and functional properties of uncultivated thermophilic crenarchaeotes from a subsurface gold mine as revealed by analysis of genome fragments.</title>
        <authorList>
            <person name="Nunoura T."/>
            <person name="Hirayama H."/>
            <person name="Takami H."/>
            <person name="Oida H."/>
            <person name="Nishi S."/>
            <person name="Shimamura S."/>
            <person name="Suzuki Y."/>
            <person name="Inagaki F."/>
            <person name="Takai K."/>
            <person name="Nealson K.H."/>
            <person name="Horikoshi K."/>
        </authorList>
    </citation>
    <scope>NUCLEOTIDE SEQUENCE</scope>
</reference>